<keyword evidence="2" id="KW-1003">Cell membrane</keyword>
<keyword evidence="4 6" id="KW-1133">Transmembrane helix</keyword>
<comment type="caution">
    <text evidence="7">The sequence shown here is derived from an EMBL/GenBank/DDBJ whole genome shotgun (WGS) entry which is preliminary data.</text>
</comment>
<keyword evidence="3 6" id="KW-0812">Transmembrane</keyword>
<comment type="subcellular location">
    <subcellularLocation>
        <location evidence="1">Cell membrane</location>
        <topology evidence="1">Multi-pass membrane protein</topology>
    </subcellularLocation>
</comment>
<feature type="transmembrane region" description="Helical" evidence="6">
    <location>
        <begin position="87"/>
        <end position="106"/>
    </location>
</feature>
<evidence type="ECO:0000256" key="1">
    <source>
        <dbReference type="ARBA" id="ARBA00004651"/>
    </source>
</evidence>
<reference evidence="7 8" key="1">
    <citation type="journal article" date="2013" name="ISME J.">
        <title>A metabolic model for members of the genus Tetrasphaera involved in enhanced biological phosphorus removal.</title>
        <authorList>
            <person name="Kristiansen R."/>
            <person name="Nguyen H.T.T."/>
            <person name="Saunders A.M."/>
            <person name="Nielsen J.L."/>
            <person name="Wimmer R."/>
            <person name="Le V.Q."/>
            <person name="McIlroy S.J."/>
            <person name="Petrovski S."/>
            <person name="Seviour R.J."/>
            <person name="Calteau A."/>
            <person name="Nielsen K.L."/>
            <person name="Nielsen P.H."/>
        </authorList>
    </citation>
    <scope>NUCLEOTIDE SEQUENCE [LARGE SCALE GENOMIC DNA]</scope>
    <source>
        <strain evidence="7 8">Ben110</strain>
    </source>
</reference>
<evidence type="ECO:0000256" key="2">
    <source>
        <dbReference type="ARBA" id="ARBA00022475"/>
    </source>
</evidence>
<evidence type="ECO:0000313" key="7">
    <source>
        <dbReference type="EMBL" id="CCH74615.1"/>
    </source>
</evidence>
<evidence type="ECO:0000313" key="8">
    <source>
        <dbReference type="Proteomes" id="UP000035763"/>
    </source>
</evidence>
<dbReference type="InterPro" id="IPR036259">
    <property type="entry name" value="MFS_trans_sf"/>
</dbReference>
<evidence type="ECO:0000256" key="3">
    <source>
        <dbReference type="ARBA" id="ARBA00022692"/>
    </source>
</evidence>
<proteinExistence type="predicted"/>
<evidence type="ECO:0000256" key="6">
    <source>
        <dbReference type="SAM" id="Phobius"/>
    </source>
</evidence>
<name>W6K0R8_9MICO</name>
<dbReference type="STRING" id="1193182.BN11_4610009"/>
<dbReference type="AlphaFoldDB" id="W6K0R8"/>
<accession>W6K0R8</accession>
<sequence length="158" mass="15816">MAFISASINFFSAATSGLPVLLVTGPIGVPPEMFGLFIAVPAAGAIVGSLAAERVVPAVGGGPITWLAALVPAASFAALGLTSNVPVILIAEFLAAVASSLNQIVVSTLRQAAVPDALLGRVTAAYQPSPRHFDASGLLEAVTRVSEGGLEPPSPCED</sequence>
<dbReference type="PANTHER" id="PTHR23513">
    <property type="entry name" value="INTEGRAL MEMBRANE EFFLUX PROTEIN-RELATED"/>
    <property type="match status" value="1"/>
</dbReference>
<keyword evidence="8" id="KW-1185">Reference proteome</keyword>
<protein>
    <submittedName>
        <fullName evidence="7">Major facilitator superfamily MFS_1</fullName>
    </submittedName>
</protein>
<evidence type="ECO:0000256" key="5">
    <source>
        <dbReference type="ARBA" id="ARBA00023136"/>
    </source>
</evidence>
<feature type="transmembrane region" description="Helical" evidence="6">
    <location>
        <begin position="33"/>
        <end position="52"/>
    </location>
</feature>
<gene>
    <name evidence="7" type="ORF">BN11_4610009</name>
</gene>
<evidence type="ECO:0000256" key="4">
    <source>
        <dbReference type="ARBA" id="ARBA00022989"/>
    </source>
</evidence>
<dbReference type="EMBL" id="CAJA01000403">
    <property type="protein sequence ID" value="CCH74615.1"/>
    <property type="molecule type" value="Genomic_DNA"/>
</dbReference>
<dbReference type="SUPFAM" id="SSF103473">
    <property type="entry name" value="MFS general substrate transporter"/>
    <property type="match status" value="1"/>
</dbReference>
<organism evidence="7 8">
    <name type="scientific">Nostocoides australiense Ben110</name>
    <dbReference type="NCBI Taxonomy" id="1193182"/>
    <lineage>
        <taxon>Bacteria</taxon>
        <taxon>Bacillati</taxon>
        <taxon>Actinomycetota</taxon>
        <taxon>Actinomycetes</taxon>
        <taxon>Micrococcales</taxon>
        <taxon>Intrasporangiaceae</taxon>
        <taxon>Nostocoides</taxon>
    </lineage>
</organism>
<feature type="transmembrane region" description="Helical" evidence="6">
    <location>
        <begin position="64"/>
        <end position="81"/>
    </location>
</feature>
<dbReference type="PANTHER" id="PTHR23513:SF6">
    <property type="entry name" value="MAJOR FACILITATOR SUPERFAMILY ASSOCIATED DOMAIN-CONTAINING PROTEIN"/>
    <property type="match status" value="1"/>
</dbReference>
<dbReference type="GO" id="GO:0005886">
    <property type="term" value="C:plasma membrane"/>
    <property type="evidence" value="ECO:0007669"/>
    <property type="project" value="UniProtKB-SubCell"/>
</dbReference>
<keyword evidence="5 6" id="KW-0472">Membrane</keyword>
<dbReference type="Proteomes" id="UP000035763">
    <property type="component" value="Unassembled WGS sequence"/>
</dbReference>
<dbReference type="Gene3D" id="1.20.1250.20">
    <property type="entry name" value="MFS general substrate transporter like domains"/>
    <property type="match status" value="1"/>
</dbReference>